<evidence type="ECO:0000256" key="1">
    <source>
        <dbReference type="ARBA" id="ARBA00000085"/>
    </source>
</evidence>
<evidence type="ECO:0000313" key="23">
    <source>
        <dbReference type="EMBL" id="RAU17131.1"/>
    </source>
</evidence>
<dbReference type="Pfam" id="PF02518">
    <property type="entry name" value="HATPase_c"/>
    <property type="match status" value="1"/>
</dbReference>
<dbReference type="Gene3D" id="3.30.450.20">
    <property type="entry name" value="PAS domain"/>
    <property type="match status" value="1"/>
</dbReference>
<dbReference type="PRINTS" id="PR00344">
    <property type="entry name" value="BCTRLSENSOR"/>
</dbReference>
<comment type="caution">
    <text evidence="23">The sequence shown here is derived from an EMBL/GenBank/DDBJ whole genome shotgun (WGS) entry which is preliminary data.</text>
</comment>
<dbReference type="EC" id="2.7.13.3" evidence="5"/>
<comment type="subcellular location">
    <subcellularLocation>
        <location evidence="4">Cell membrane</location>
        <topology evidence="4">Multi-pass membrane protein</topology>
    </subcellularLocation>
    <subcellularLocation>
        <location evidence="3">Cytoplasm</location>
    </subcellularLocation>
</comment>
<keyword evidence="15" id="KW-0408">Iron</keyword>
<evidence type="ECO:0000256" key="6">
    <source>
        <dbReference type="ARBA" id="ARBA00017322"/>
    </source>
</evidence>
<evidence type="ECO:0000256" key="2">
    <source>
        <dbReference type="ARBA" id="ARBA00001966"/>
    </source>
</evidence>
<keyword evidence="18 21" id="KW-0472">Membrane</keyword>
<evidence type="ECO:0000256" key="13">
    <source>
        <dbReference type="ARBA" id="ARBA00022777"/>
    </source>
</evidence>
<dbReference type="Pfam" id="PF17200">
    <property type="entry name" value="sCache_2"/>
    <property type="match status" value="1"/>
</dbReference>
<dbReference type="PROSITE" id="PS50109">
    <property type="entry name" value="HIS_KIN"/>
    <property type="match status" value="1"/>
</dbReference>
<keyword evidence="7" id="KW-1003">Cell membrane</keyword>
<evidence type="ECO:0000313" key="24">
    <source>
        <dbReference type="Proteomes" id="UP000250744"/>
    </source>
</evidence>
<evidence type="ECO:0000256" key="19">
    <source>
        <dbReference type="ARBA" id="ARBA00024827"/>
    </source>
</evidence>
<keyword evidence="11 21" id="KW-0812">Transmembrane</keyword>
<dbReference type="CDD" id="cd16917">
    <property type="entry name" value="HATPase_UhpB-NarQ-NarX-like"/>
    <property type="match status" value="1"/>
</dbReference>
<evidence type="ECO:0000256" key="8">
    <source>
        <dbReference type="ARBA" id="ARBA00022485"/>
    </source>
</evidence>
<evidence type="ECO:0000259" key="22">
    <source>
        <dbReference type="PROSITE" id="PS50109"/>
    </source>
</evidence>
<comment type="function">
    <text evidence="19">Member of the two-component regulatory system NreB/NreC involved in the control of dissimilatory nitrate/nitrite reduction in response to oxygen. NreB functions as a direct oxygen sensor histidine kinase which is autophosphorylated, in the absence of oxygen, probably at the conserved histidine residue, and transfers its phosphate group probably to a conserved aspartate residue of NreC. NreB/NreC activates the expression of the nitrate (narGHJI) and nitrite (nir) reductase operons, as well as the putative nitrate transporter gene narT.</text>
</comment>
<dbReference type="SMART" id="SM01049">
    <property type="entry name" value="Cache_2"/>
    <property type="match status" value="1"/>
</dbReference>
<evidence type="ECO:0000256" key="14">
    <source>
        <dbReference type="ARBA" id="ARBA00022989"/>
    </source>
</evidence>
<dbReference type="GO" id="GO:0051539">
    <property type="term" value="F:4 iron, 4 sulfur cluster binding"/>
    <property type="evidence" value="ECO:0007669"/>
    <property type="project" value="UniProtKB-KW"/>
</dbReference>
<evidence type="ECO:0000256" key="16">
    <source>
        <dbReference type="ARBA" id="ARBA00023012"/>
    </source>
</evidence>
<dbReference type="PIRSF" id="PIRSF037314">
    <property type="entry name" value="STHK_MctS"/>
    <property type="match status" value="1"/>
</dbReference>
<evidence type="ECO:0000256" key="7">
    <source>
        <dbReference type="ARBA" id="ARBA00022475"/>
    </source>
</evidence>
<dbReference type="GO" id="GO:0046983">
    <property type="term" value="F:protein dimerization activity"/>
    <property type="evidence" value="ECO:0007669"/>
    <property type="project" value="InterPro"/>
</dbReference>
<dbReference type="InterPro" id="IPR004358">
    <property type="entry name" value="Sig_transdc_His_kin-like_C"/>
</dbReference>
<dbReference type="Gene3D" id="1.20.5.1930">
    <property type="match status" value="1"/>
</dbReference>
<keyword evidence="17" id="KW-0411">Iron-sulfur</keyword>
<gene>
    <name evidence="23" type="ORF">DN062_14570</name>
</gene>
<organism evidence="23 24">
    <name type="scientific">Nitrincola tibetensis</name>
    <dbReference type="NCBI Taxonomy" id="2219697"/>
    <lineage>
        <taxon>Bacteria</taxon>
        <taxon>Pseudomonadati</taxon>
        <taxon>Pseudomonadota</taxon>
        <taxon>Gammaproteobacteria</taxon>
        <taxon>Oceanospirillales</taxon>
        <taxon>Oceanospirillaceae</taxon>
        <taxon>Nitrincola</taxon>
    </lineage>
</organism>
<evidence type="ECO:0000256" key="3">
    <source>
        <dbReference type="ARBA" id="ARBA00004496"/>
    </source>
</evidence>
<keyword evidence="12" id="KW-0479">Metal-binding</keyword>
<evidence type="ECO:0000256" key="10">
    <source>
        <dbReference type="ARBA" id="ARBA00022679"/>
    </source>
</evidence>
<keyword evidence="8" id="KW-0004">4Fe-4S</keyword>
<dbReference type="InterPro" id="IPR005467">
    <property type="entry name" value="His_kinase_dom"/>
</dbReference>
<dbReference type="PANTHER" id="PTHR24421">
    <property type="entry name" value="NITRATE/NITRITE SENSOR PROTEIN NARX-RELATED"/>
    <property type="match status" value="1"/>
</dbReference>
<dbReference type="InterPro" id="IPR036890">
    <property type="entry name" value="HATPase_C_sf"/>
</dbReference>
<dbReference type="SUPFAM" id="SSF55874">
    <property type="entry name" value="ATPase domain of HSP90 chaperone/DNA topoisomerase II/histidine kinase"/>
    <property type="match status" value="1"/>
</dbReference>
<dbReference type="InterPro" id="IPR003594">
    <property type="entry name" value="HATPase_dom"/>
</dbReference>
<keyword evidence="9" id="KW-0963">Cytoplasm</keyword>
<dbReference type="AlphaFoldDB" id="A0A364NJC1"/>
<reference evidence="23 24" key="1">
    <citation type="submission" date="2018-06" db="EMBL/GenBank/DDBJ databases">
        <title>Nitrincola tibetense sp. nov., isolated from Lake XuguoCo on Tibetan Plateau.</title>
        <authorList>
            <person name="Xing P."/>
        </authorList>
    </citation>
    <scope>NUCLEOTIDE SEQUENCE [LARGE SCALE GENOMIC DNA]</scope>
    <source>
        <strain evidence="24">xg18</strain>
    </source>
</reference>
<accession>A0A364NJC1</accession>
<evidence type="ECO:0000256" key="9">
    <source>
        <dbReference type="ARBA" id="ARBA00022490"/>
    </source>
</evidence>
<evidence type="ECO:0000256" key="5">
    <source>
        <dbReference type="ARBA" id="ARBA00012438"/>
    </source>
</evidence>
<keyword evidence="14 21" id="KW-1133">Transmembrane helix</keyword>
<comment type="catalytic activity">
    <reaction evidence="1">
        <text>ATP + protein L-histidine = ADP + protein N-phospho-L-histidine.</text>
        <dbReference type="EC" id="2.7.13.3"/>
    </reaction>
</comment>
<evidence type="ECO:0000256" key="17">
    <source>
        <dbReference type="ARBA" id="ARBA00023014"/>
    </source>
</evidence>
<dbReference type="InterPro" id="IPR033480">
    <property type="entry name" value="sCache_2"/>
</dbReference>
<keyword evidence="10" id="KW-0808">Transferase</keyword>
<comment type="cofactor">
    <cofactor evidence="2">
        <name>[4Fe-4S] cluster</name>
        <dbReference type="ChEBI" id="CHEBI:49883"/>
    </cofactor>
</comment>
<dbReference type="PANTHER" id="PTHR24421:SF59">
    <property type="entry name" value="OXYGEN SENSOR HISTIDINE KINASE NREB"/>
    <property type="match status" value="1"/>
</dbReference>
<dbReference type="GO" id="GO:0046872">
    <property type="term" value="F:metal ion binding"/>
    <property type="evidence" value="ECO:0007669"/>
    <property type="project" value="UniProtKB-KW"/>
</dbReference>
<keyword evidence="16" id="KW-0902">Two-component regulatory system</keyword>
<feature type="domain" description="Histidine kinase" evidence="22">
    <location>
        <begin position="257"/>
        <end position="449"/>
    </location>
</feature>
<dbReference type="InterPro" id="IPR050482">
    <property type="entry name" value="Sensor_HK_TwoCompSys"/>
</dbReference>
<proteinExistence type="predicted"/>
<dbReference type="EMBL" id="QKRX01000012">
    <property type="protein sequence ID" value="RAU17131.1"/>
    <property type="molecule type" value="Genomic_DNA"/>
</dbReference>
<evidence type="ECO:0000256" key="12">
    <source>
        <dbReference type="ARBA" id="ARBA00022723"/>
    </source>
</evidence>
<dbReference type="Gene3D" id="3.30.565.10">
    <property type="entry name" value="Histidine kinase-like ATPase, C-terminal domain"/>
    <property type="match status" value="1"/>
</dbReference>
<name>A0A364NJC1_9GAMM</name>
<keyword evidence="13 23" id="KW-0418">Kinase</keyword>
<dbReference type="GO" id="GO:0005737">
    <property type="term" value="C:cytoplasm"/>
    <property type="evidence" value="ECO:0007669"/>
    <property type="project" value="UniProtKB-SubCell"/>
</dbReference>
<dbReference type="Proteomes" id="UP000250744">
    <property type="component" value="Unassembled WGS sequence"/>
</dbReference>
<dbReference type="GO" id="GO:0000155">
    <property type="term" value="F:phosphorelay sensor kinase activity"/>
    <property type="evidence" value="ECO:0007669"/>
    <property type="project" value="InterPro"/>
</dbReference>
<evidence type="ECO:0000256" key="20">
    <source>
        <dbReference type="ARBA" id="ARBA00030800"/>
    </source>
</evidence>
<evidence type="ECO:0000256" key="21">
    <source>
        <dbReference type="SAM" id="Phobius"/>
    </source>
</evidence>
<dbReference type="RefSeq" id="WP_112160036.1">
    <property type="nucleotide sequence ID" value="NZ_QKRX01000012.1"/>
</dbReference>
<dbReference type="OrthoDB" id="9797605at2"/>
<protein>
    <recommendedName>
        <fullName evidence="6">Oxygen sensor histidine kinase NreB</fullName>
        <ecNumber evidence="5">2.7.13.3</ecNumber>
    </recommendedName>
    <alternativeName>
        <fullName evidence="20">Nitrogen regulation protein B</fullName>
    </alternativeName>
</protein>
<dbReference type="GO" id="GO:0005886">
    <property type="term" value="C:plasma membrane"/>
    <property type="evidence" value="ECO:0007669"/>
    <property type="project" value="UniProtKB-SubCell"/>
</dbReference>
<sequence>MNLKAKILLLAILPLLSAAGILSYLGLTHAHSLATQILGVYEQNLIESKKQALKEQVELAFSAIEHVQRNDTLSEEEAKSEVIALLSRMTFGEDGYFFAYDQQGINLVHPTIPAFVGQNLFEFEDRSGNLLIQHLLNAANSGGGYHRYIWERPPLMQQEDKLGYAMLIPEWEWMFGTGLYLDTIYADISQVKQAIDDNIRNSFLTVMLVLLFTVILIVILGLAINLHEHRLADDRLRQLVKKFMRLQVNERRRFSRELHDGINQQLVSMKFRIELACKKLENQTPEHPAIEDLQKTEQILNQTIREVRQISHNLRPVLLDDLGLESALRGLLDQFSERTSIQVKLEYDLCKVDLPDDVGTTLYRLAQECLTNIEKHADASHLKLRLYSADKEIHFEVSDNGKGFNLKTAQNKGIGLVNMKERVEVIGGQFVLHSEINNGTHIMASLPCK</sequence>
<evidence type="ECO:0000256" key="4">
    <source>
        <dbReference type="ARBA" id="ARBA00004651"/>
    </source>
</evidence>
<evidence type="ECO:0000256" key="11">
    <source>
        <dbReference type="ARBA" id="ARBA00022692"/>
    </source>
</evidence>
<dbReference type="Pfam" id="PF07730">
    <property type="entry name" value="HisKA_3"/>
    <property type="match status" value="1"/>
</dbReference>
<evidence type="ECO:0000256" key="18">
    <source>
        <dbReference type="ARBA" id="ARBA00023136"/>
    </source>
</evidence>
<dbReference type="InterPro" id="IPR017171">
    <property type="entry name" value="Sig_transdc_His_kinase_MctS"/>
</dbReference>
<keyword evidence="24" id="KW-1185">Reference proteome</keyword>
<evidence type="ECO:0000256" key="15">
    <source>
        <dbReference type="ARBA" id="ARBA00023004"/>
    </source>
</evidence>
<dbReference type="InterPro" id="IPR011712">
    <property type="entry name" value="Sig_transdc_His_kin_sub3_dim/P"/>
</dbReference>
<feature type="transmembrane region" description="Helical" evidence="21">
    <location>
        <begin position="203"/>
        <end position="226"/>
    </location>
</feature>